<evidence type="ECO:0000313" key="6">
    <source>
        <dbReference type="EMBL" id="KFX74597.1"/>
    </source>
</evidence>
<reference evidence="6" key="2">
    <citation type="submission" date="2014-07" db="EMBL/GenBank/DDBJ databases">
        <title>Genetics and epidemiology of antimicrobial resistance in B. fragilis group.</title>
        <authorList>
            <person name="Sydenham T.V."/>
            <person name="Hasman H."/>
            <person name="Kemp M."/>
            <person name="Justesen U.S."/>
        </authorList>
    </citation>
    <scope>NUCLEOTIDE SEQUENCE [LARGE SCALE GENOMIC DNA]</scope>
    <source>
        <strain evidence="6">DCMOUH0018B</strain>
    </source>
</reference>
<dbReference type="PANTHER" id="PTHR11104">
    <property type="entry name" value="AMINOGLYCOSIDE N3-ACETYLTRANSFERASE"/>
    <property type="match status" value="1"/>
</dbReference>
<evidence type="ECO:0000256" key="4">
    <source>
        <dbReference type="ARBA" id="ARBA00023315"/>
    </source>
</evidence>
<proteinExistence type="inferred from homology"/>
<dbReference type="InterPro" id="IPR003679">
    <property type="entry name" value="Amioglycoside_AcTrfase"/>
</dbReference>
<comment type="catalytic activity">
    <reaction evidence="5">
        <text>a 2-deoxystreptamine antibiotic + acetyl-CoA = an N(3)-acetyl-2-deoxystreptamine antibiotic + CoA + H(+)</text>
        <dbReference type="Rhea" id="RHEA:12665"/>
        <dbReference type="ChEBI" id="CHEBI:15378"/>
        <dbReference type="ChEBI" id="CHEBI:57287"/>
        <dbReference type="ChEBI" id="CHEBI:57288"/>
        <dbReference type="ChEBI" id="CHEBI:57921"/>
        <dbReference type="ChEBI" id="CHEBI:77452"/>
        <dbReference type="EC" id="2.3.1.81"/>
    </reaction>
</comment>
<dbReference type="InterPro" id="IPR028345">
    <property type="entry name" value="Antibiotic_NAT-like"/>
</dbReference>
<reference evidence="6" key="1">
    <citation type="book" date="2014" name="THE 24TH EUROPEAN CONGRESS OF CLINICAL MICROBIOLOGY AND INFECTIOUS DISEASES" publisher="ECCMID 2014" city="Barcelona, Spain">
        <title>Identification of resistance genes in three multidrug-resistant Bacteroides fragilis isolates by whole genome sequencing.</title>
        <editorList>
            <person name="Unknown"/>
            <person name="A."/>
        </editorList>
        <authorList>
            <person name="Sydenham T.V."/>
            <person name="Hasman H."/>
            <person name="Wang M."/>
            <person name="Soki J."/>
            <person name="Nagy E."/>
            <person name="Justesen U.S."/>
        </authorList>
    </citation>
    <scope>NUCLEOTIDE SEQUENCE</scope>
    <source>
        <strain evidence="6">DCMOUH0018B</strain>
    </source>
</reference>
<evidence type="ECO:0000256" key="3">
    <source>
        <dbReference type="ARBA" id="ARBA00022679"/>
    </source>
</evidence>
<sequence>MITFDSLRNDLKMLGVSSGDLLFLRISYKAIGRVEGGPKTFVDALLDVVGKEGTIVVTAFPSRYSSFMRFFYNLNSATLL</sequence>
<protein>
    <recommendedName>
        <fullName evidence="2 5">Aminoglycoside N(3)-acetyltransferase</fullName>
        <ecNumber evidence="5">2.3.1.-</ecNumber>
    </recommendedName>
</protein>
<dbReference type="GO" id="GO:0046677">
    <property type="term" value="P:response to antibiotic"/>
    <property type="evidence" value="ECO:0007669"/>
    <property type="project" value="UniProtKB-KW"/>
</dbReference>
<dbReference type="PANTHER" id="PTHR11104:SF0">
    <property type="entry name" value="SPBETA PROPHAGE-DERIVED AMINOGLYCOSIDE N(3')-ACETYLTRANSFERASE-LIKE PROTEIN YOKD"/>
    <property type="match status" value="1"/>
</dbReference>
<evidence type="ECO:0000256" key="5">
    <source>
        <dbReference type="RuleBase" id="RU365031"/>
    </source>
</evidence>
<keyword evidence="3 5" id="KW-0808">Transferase</keyword>
<dbReference type="RefSeq" id="WP_044300445.1">
    <property type="nucleotide sequence ID" value="NZ_CP036542.1"/>
</dbReference>
<organism evidence="6">
    <name type="scientific">Bacteroides fragilis</name>
    <dbReference type="NCBI Taxonomy" id="817"/>
    <lineage>
        <taxon>Bacteria</taxon>
        <taxon>Pseudomonadati</taxon>
        <taxon>Bacteroidota</taxon>
        <taxon>Bacteroidia</taxon>
        <taxon>Bacteroidales</taxon>
        <taxon>Bacteroidaceae</taxon>
        <taxon>Bacteroides</taxon>
    </lineage>
</organism>
<dbReference type="AlphaFoldDB" id="A0A0I9S9I9"/>
<dbReference type="EC" id="2.3.1.-" evidence="5"/>
<gene>
    <name evidence="6" type="ORF">EE52_0211500</name>
</gene>
<keyword evidence="5" id="KW-0046">Antibiotic resistance</keyword>
<comment type="similarity">
    <text evidence="1 5">Belongs to the antibiotic N-acetyltransferase family.</text>
</comment>
<dbReference type="Pfam" id="PF02522">
    <property type="entry name" value="Antibiotic_NAT"/>
    <property type="match status" value="1"/>
</dbReference>
<dbReference type="GO" id="GO:0046353">
    <property type="term" value="F:aminoglycoside 3-N-acetyltransferase activity"/>
    <property type="evidence" value="ECO:0007669"/>
    <property type="project" value="UniProtKB-EC"/>
</dbReference>
<name>A0A0I9S9I9_BACFG</name>
<evidence type="ECO:0000256" key="2">
    <source>
        <dbReference type="ARBA" id="ARBA00012882"/>
    </source>
</evidence>
<dbReference type="EMBL" id="JMZZ02000138">
    <property type="protein sequence ID" value="KFX74597.1"/>
    <property type="molecule type" value="Genomic_DNA"/>
</dbReference>
<dbReference type="SUPFAM" id="SSF110710">
    <property type="entry name" value="TTHA0583/YokD-like"/>
    <property type="match status" value="1"/>
</dbReference>
<comment type="caution">
    <text evidence="6">The sequence shown here is derived from an EMBL/GenBank/DDBJ whole genome shotgun (WGS) entry which is preliminary data.</text>
</comment>
<keyword evidence="4 5" id="KW-0012">Acyltransferase</keyword>
<evidence type="ECO:0000256" key="1">
    <source>
        <dbReference type="ARBA" id="ARBA00006383"/>
    </source>
</evidence>
<accession>A0A0I9S9I9</accession>
<dbReference type="PATRIC" id="fig|817.53.peg.2376"/>